<dbReference type="EC" id="6.3.5.1" evidence="3"/>
<dbReference type="NCBIfam" id="NF010588">
    <property type="entry name" value="PRK13981.1"/>
    <property type="match status" value="1"/>
</dbReference>
<dbReference type="AlphaFoldDB" id="A0A6J7M8E5"/>
<dbReference type="SUPFAM" id="SSF52402">
    <property type="entry name" value="Adenine nucleotide alpha hydrolases-like"/>
    <property type="match status" value="1"/>
</dbReference>
<keyword evidence="4" id="KW-0436">Ligase</keyword>
<dbReference type="Pfam" id="PF00795">
    <property type="entry name" value="CN_hydrolase"/>
    <property type="match status" value="1"/>
</dbReference>
<keyword evidence="5" id="KW-0547">Nucleotide-binding</keyword>
<evidence type="ECO:0000256" key="2">
    <source>
        <dbReference type="ARBA" id="ARBA00007145"/>
    </source>
</evidence>
<dbReference type="GO" id="GO:0005737">
    <property type="term" value="C:cytoplasm"/>
    <property type="evidence" value="ECO:0007669"/>
    <property type="project" value="InterPro"/>
</dbReference>
<dbReference type="InterPro" id="IPR003010">
    <property type="entry name" value="C-N_Hydrolase"/>
</dbReference>
<evidence type="ECO:0000256" key="7">
    <source>
        <dbReference type="ARBA" id="ARBA00023027"/>
    </source>
</evidence>
<dbReference type="InterPro" id="IPR036526">
    <property type="entry name" value="C-N_Hydrolase_sf"/>
</dbReference>
<dbReference type="InterPro" id="IPR003694">
    <property type="entry name" value="NAD_synthase"/>
</dbReference>
<dbReference type="PIRSF" id="PIRSF006630">
    <property type="entry name" value="NADS_GAT"/>
    <property type="match status" value="1"/>
</dbReference>
<gene>
    <name evidence="10" type="ORF">UFOPK3897_00816</name>
</gene>
<dbReference type="PROSITE" id="PS50263">
    <property type="entry name" value="CN_HYDROLASE"/>
    <property type="match status" value="1"/>
</dbReference>
<reference evidence="10" key="1">
    <citation type="submission" date="2020-05" db="EMBL/GenBank/DDBJ databases">
        <authorList>
            <person name="Chiriac C."/>
            <person name="Salcher M."/>
            <person name="Ghai R."/>
            <person name="Kavagutti S V."/>
        </authorList>
    </citation>
    <scope>NUCLEOTIDE SEQUENCE</scope>
</reference>
<accession>A0A6J7M8E5</accession>
<organism evidence="10">
    <name type="scientific">freshwater metagenome</name>
    <dbReference type="NCBI Taxonomy" id="449393"/>
    <lineage>
        <taxon>unclassified sequences</taxon>
        <taxon>metagenomes</taxon>
        <taxon>ecological metagenomes</taxon>
    </lineage>
</organism>
<dbReference type="FunFam" id="3.40.50.620:FF:000106">
    <property type="entry name" value="Glutamine-dependent NAD(+) synthetase"/>
    <property type="match status" value="1"/>
</dbReference>
<dbReference type="InterPro" id="IPR014729">
    <property type="entry name" value="Rossmann-like_a/b/a_fold"/>
</dbReference>
<proteinExistence type="inferred from homology"/>
<dbReference type="GO" id="GO:0009435">
    <property type="term" value="P:NAD+ biosynthetic process"/>
    <property type="evidence" value="ECO:0007669"/>
    <property type="project" value="UniProtKB-UniPathway"/>
</dbReference>
<dbReference type="PANTHER" id="PTHR23090:SF9">
    <property type="entry name" value="GLUTAMINE-DEPENDENT NAD(+) SYNTHETASE"/>
    <property type="match status" value="1"/>
</dbReference>
<keyword evidence="7" id="KW-0520">NAD</keyword>
<dbReference type="GO" id="GO:0003952">
    <property type="term" value="F:NAD+ synthase (glutamine-hydrolyzing) activity"/>
    <property type="evidence" value="ECO:0007669"/>
    <property type="project" value="UniProtKB-EC"/>
</dbReference>
<evidence type="ECO:0000313" key="10">
    <source>
        <dbReference type="EMBL" id="CAB4976055.1"/>
    </source>
</evidence>
<dbReference type="GO" id="GO:0005524">
    <property type="term" value="F:ATP binding"/>
    <property type="evidence" value="ECO:0007669"/>
    <property type="project" value="UniProtKB-KW"/>
</dbReference>
<dbReference type="GO" id="GO:0004359">
    <property type="term" value="F:glutaminase activity"/>
    <property type="evidence" value="ECO:0007669"/>
    <property type="project" value="InterPro"/>
</dbReference>
<dbReference type="UniPathway" id="UPA00253">
    <property type="reaction ID" value="UER00334"/>
</dbReference>
<evidence type="ECO:0000256" key="5">
    <source>
        <dbReference type="ARBA" id="ARBA00022741"/>
    </source>
</evidence>
<feature type="region of interest" description="Disordered" evidence="8">
    <location>
        <begin position="256"/>
        <end position="275"/>
    </location>
</feature>
<dbReference type="PANTHER" id="PTHR23090">
    <property type="entry name" value="NH 3 /GLUTAMINE-DEPENDENT NAD + SYNTHETASE"/>
    <property type="match status" value="1"/>
</dbReference>
<protein>
    <recommendedName>
        <fullName evidence="3">NAD(+) synthase (glutamine-hydrolyzing)</fullName>
        <ecNumber evidence="3">6.3.5.1</ecNumber>
    </recommendedName>
</protein>
<keyword evidence="6" id="KW-0067">ATP-binding</keyword>
<name>A0A6J7M8E5_9ZZZZ</name>
<evidence type="ECO:0000256" key="4">
    <source>
        <dbReference type="ARBA" id="ARBA00022598"/>
    </source>
</evidence>
<evidence type="ECO:0000259" key="9">
    <source>
        <dbReference type="PROSITE" id="PS50263"/>
    </source>
</evidence>
<evidence type="ECO:0000256" key="3">
    <source>
        <dbReference type="ARBA" id="ARBA00012743"/>
    </source>
</evidence>
<dbReference type="CDD" id="cd00553">
    <property type="entry name" value="NAD_synthase"/>
    <property type="match status" value="1"/>
</dbReference>
<dbReference type="CDD" id="cd07570">
    <property type="entry name" value="GAT_Gln-NAD-synth"/>
    <property type="match status" value="1"/>
</dbReference>
<comment type="pathway">
    <text evidence="1">Cofactor biosynthesis; NAD(+) biosynthesis; NAD(+) from deamido-NAD(+) (L-Gln route): step 1/1.</text>
</comment>
<evidence type="ECO:0000256" key="8">
    <source>
        <dbReference type="SAM" id="MobiDB-lite"/>
    </source>
</evidence>
<dbReference type="InterPro" id="IPR014445">
    <property type="entry name" value="Gln-dep_NAD_synthase"/>
</dbReference>
<dbReference type="Gene3D" id="3.60.110.10">
    <property type="entry name" value="Carbon-nitrogen hydrolase"/>
    <property type="match status" value="1"/>
</dbReference>
<dbReference type="EMBL" id="CAFBOF010000013">
    <property type="protein sequence ID" value="CAB4976055.1"/>
    <property type="molecule type" value="Genomic_DNA"/>
</dbReference>
<sequence>MSRLRIAIAQLNLVVGDLGANAAVIQNAITRAEESDCDLVVFPELALTSYPPEDLVLRPAFVDQVAETLDQVAAHTGNTLAVIGFTERVEGETPNLANSVALCVSGKVIGVYRKQKLPNYSVFDEARYFVPGTQDGPLLSIKKIRVAVSICEDIWSSDGPVPRQCAAGADLVINVNASPYYAGRLAMREEMLTERTRQTGVPVLSVNLVGGQDELVFDGGSMLVDRDGQVVARARQFEEDLMIFDFDVLPQEKTSDLPEIEVSPSAPEEEPDLDFTPRLEPVLSPDSEIYAALVLGTRDYVRKNGFSEVILGLSGGIDSSLVAAIAVDALGADRVTGVLMPSRFSSAGSITDATELAANLGLATLTIPIEPAHDAFLSMLAETFTGSESGLAEENLQARIRGTILMTISNKFGAMVLTTGNKSEIAVGYSTLYGDMAGGFAVIKDVSKTQVVALCRDRNRQSEGELIPLSVINKPPSAELRPDQLDSDSLPSYDVLDSIIEAYVEGDLSLADIIASGADPDTVRQVAGLIDRNEYKRRQGAPGVRVSPKAFGKDRRLPITNRWSS</sequence>
<dbReference type="HAMAP" id="MF_02090">
    <property type="entry name" value="NadE_glutamine_dep"/>
    <property type="match status" value="1"/>
</dbReference>
<dbReference type="Pfam" id="PF02540">
    <property type="entry name" value="NAD_synthase"/>
    <property type="match status" value="1"/>
</dbReference>
<dbReference type="Gene3D" id="3.40.50.620">
    <property type="entry name" value="HUPs"/>
    <property type="match status" value="1"/>
</dbReference>
<dbReference type="SUPFAM" id="SSF56317">
    <property type="entry name" value="Carbon-nitrogen hydrolase"/>
    <property type="match status" value="1"/>
</dbReference>
<dbReference type="InterPro" id="IPR022310">
    <property type="entry name" value="NAD/GMP_synthase"/>
</dbReference>
<evidence type="ECO:0000256" key="6">
    <source>
        <dbReference type="ARBA" id="ARBA00022840"/>
    </source>
</evidence>
<dbReference type="NCBIfam" id="TIGR00552">
    <property type="entry name" value="nadE"/>
    <property type="match status" value="1"/>
</dbReference>
<evidence type="ECO:0000256" key="1">
    <source>
        <dbReference type="ARBA" id="ARBA00005188"/>
    </source>
</evidence>
<feature type="domain" description="CN hydrolase" evidence="9">
    <location>
        <begin position="4"/>
        <end position="248"/>
    </location>
</feature>
<comment type="similarity">
    <text evidence="2">In the C-terminal section; belongs to the NAD synthetase family.</text>
</comment>